<name>A0A221T102_9DEIO</name>
<feature type="domain" description="HTH luxR-type" evidence="1">
    <location>
        <begin position="684"/>
        <end position="749"/>
    </location>
</feature>
<dbReference type="Gene3D" id="1.25.40.10">
    <property type="entry name" value="Tetratricopeptide repeat domain"/>
    <property type="match status" value="1"/>
</dbReference>
<dbReference type="InterPro" id="IPR011990">
    <property type="entry name" value="TPR-like_helical_dom_sf"/>
</dbReference>
<gene>
    <name evidence="2" type="ORF">DFI_15490</name>
</gene>
<evidence type="ECO:0000259" key="1">
    <source>
        <dbReference type="PROSITE" id="PS50043"/>
    </source>
</evidence>
<dbReference type="GO" id="GO:0003677">
    <property type="term" value="F:DNA binding"/>
    <property type="evidence" value="ECO:0007669"/>
    <property type="project" value="InterPro"/>
</dbReference>
<keyword evidence="3" id="KW-1185">Reference proteome</keyword>
<dbReference type="Proteomes" id="UP000259030">
    <property type="component" value="Plasmid pDFI1"/>
</dbReference>
<dbReference type="RefSeq" id="WP_027463692.1">
    <property type="nucleotide sequence ID" value="NZ_CP021082.1"/>
</dbReference>
<dbReference type="InterPro" id="IPR019734">
    <property type="entry name" value="TPR_rpt"/>
</dbReference>
<dbReference type="SMART" id="SM00421">
    <property type="entry name" value="HTH_LUXR"/>
    <property type="match status" value="1"/>
</dbReference>
<dbReference type="GO" id="GO:0006355">
    <property type="term" value="P:regulation of DNA-templated transcription"/>
    <property type="evidence" value="ECO:0007669"/>
    <property type="project" value="InterPro"/>
</dbReference>
<dbReference type="Gene3D" id="3.40.50.300">
    <property type="entry name" value="P-loop containing nucleotide triphosphate hydrolases"/>
    <property type="match status" value="1"/>
</dbReference>
<dbReference type="SUPFAM" id="SSF52540">
    <property type="entry name" value="P-loop containing nucleoside triphosphate hydrolases"/>
    <property type="match status" value="1"/>
</dbReference>
<dbReference type="PROSITE" id="PS50043">
    <property type="entry name" value="HTH_LUXR_2"/>
    <property type="match status" value="1"/>
</dbReference>
<dbReference type="PANTHER" id="PTHR47691">
    <property type="entry name" value="REGULATOR-RELATED"/>
    <property type="match status" value="1"/>
</dbReference>
<dbReference type="InterPro" id="IPR016032">
    <property type="entry name" value="Sig_transdc_resp-reg_C-effctor"/>
</dbReference>
<dbReference type="AlphaFoldDB" id="A0A221T102"/>
<dbReference type="PRINTS" id="PR00364">
    <property type="entry name" value="DISEASERSIST"/>
</dbReference>
<dbReference type="SUPFAM" id="SSF46894">
    <property type="entry name" value="C-terminal effector domain of the bipartite response regulators"/>
    <property type="match status" value="1"/>
</dbReference>
<dbReference type="InterPro" id="IPR027417">
    <property type="entry name" value="P-loop_NTPase"/>
</dbReference>
<dbReference type="SMART" id="SM00028">
    <property type="entry name" value="TPR"/>
    <property type="match status" value="3"/>
</dbReference>
<dbReference type="EMBL" id="CP021082">
    <property type="protein sequence ID" value="ASN82577.1"/>
    <property type="molecule type" value="Genomic_DNA"/>
</dbReference>
<accession>A0A221T102</accession>
<keyword evidence="2" id="KW-0614">Plasmid</keyword>
<sequence>MTTHKGTGGLPARPNTLVGRDEALQVACRLLGDRRIRLLTLRGPGGVGKTRLALDLAYRLGPTFDLGAAWVKLADLRSPAEVLPAIARALRVPGLDQAGLVEHLQLRSLLLVLDNFEHLTPAAAEVAALAADAPRLRLLVTSRTALHVRGEHELPLRPLALPGPSADGRTSPAVQLFVECARRVDPAFELTPAAERAVVRICELLDGLPLALELAAARLRAVSPEGLLAWLSSPLEVLSGGPRDGPHHGHSLRSTVGWSVDLLTPEEREVFAACGVFVGGLTLPALETVTGSAQARAALIGLAEHSLVHPAGGAEPRWTMLEPVREFAAEVLGGRSDAEKIRERHARYYLTLAEQAQPRVQEDEEERARLRADDANLTAALAWLVQTERTPLALRLMQALEGVWEHDVTPKHHEWLRRVVALPGAEREPALLAEALLALGVTSRNLQRLDQALDALQAAGALYRQLGDAAGEADVLLLLASAYSSRGEHERALPLFRRAQASYEARNDLRRMNDVANNLGVAYLRAGQPWDAQRCFARTEELSVALGSEQGLAFARALLSWSAYLLGQLDTARALAPLAWQHLRRVPNLLLRYTVLYHMAFHARDAGQVRLAARLIGCSETMRAGTGEPWDSCFRAHAAGLDAELRAAWGAPYLEWRAEGCALSLDELAPDVEALLDHLAAPASPAGLAPLTARERDVLRLLAQGIPDKKIALHLQISATTVSKHVSSMLAKLEVHNRVELARWALGQGLVEGGEDFRPGS</sequence>
<dbReference type="Gene3D" id="1.10.10.10">
    <property type="entry name" value="Winged helix-like DNA-binding domain superfamily/Winged helix DNA-binding domain"/>
    <property type="match status" value="1"/>
</dbReference>
<dbReference type="CDD" id="cd06170">
    <property type="entry name" value="LuxR_C_like"/>
    <property type="match status" value="1"/>
</dbReference>
<dbReference type="InterPro" id="IPR000792">
    <property type="entry name" value="Tscrpt_reg_LuxR_C"/>
</dbReference>
<dbReference type="KEGG" id="dfc:DFI_15490"/>
<protein>
    <submittedName>
        <fullName evidence="2">LuxR family transcriptional regulator</fullName>
    </submittedName>
</protein>
<evidence type="ECO:0000313" key="3">
    <source>
        <dbReference type="Proteomes" id="UP000259030"/>
    </source>
</evidence>
<dbReference type="SUPFAM" id="SSF48452">
    <property type="entry name" value="TPR-like"/>
    <property type="match status" value="1"/>
</dbReference>
<reference evidence="2 3" key="1">
    <citation type="submission" date="2017-05" db="EMBL/GenBank/DDBJ databases">
        <title>The complete genome sequence of Deinococcus ficus isolated from the rhizosphere of the Ficus religiosa L. in Taiwan.</title>
        <authorList>
            <person name="Wu K.-M."/>
            <person name="Liao T.-L."/>
            <person name="Liu Y.-M."/>
            <person name="Young C.-C."/>
            <person name="Tsai S.-F."/>
        </authorList>
    </citation>
    <scope>NUCLEOTIDE SEQUENCE [LARGE SCALE GENOMIC DNA]</scope>
    <source>
        <strain evidence="2 3">CC-FR2-10</strain>
        <plasmid evidence="3">pdfi1</plasmid>
    </source>
</reference>
<organism evidence="2 3">
    <name type="scientific">Deinococcus ficus</name>
    <dbReference type="NCBI Taxonomy" id="317577"/>
    <lineage>
        <taxon>Bacteria</taxon>
        <taxon>Thermotogati</taxon>
        <taxon>Deinococcota</taxon>
        <taxon>Deinococci</taxon>
        <taxon>Deinococcales</taxon>
        <taxon>Deinococcaceae</taxon>
        <taxon>Deinococcus</taxon>
    </lineage>
</organism>
<dbReference type="InterPro" id="IPR036388">
    <property type="entry name" value="WH-like_DNA-bd_sf"/>
</dbReference>
<dbReference type="PANTHER" id="PTHR47691:SF3">
    <property type="entry name" value="HTH-TYPE TRANSCRIPTIONAL REGULATOR RV0890C-RELATED"/>
    <property type="match status" value="1"/>
</dbReference>
<dbReference type="Pfam" id="PF00196">
    <property type="entry name" value="GerE"/>
    <property type="match status" value="1"/>
</dbReference>
<proteinExistence type="predicted"/>
<geneLocation type="plasmid" evidence="3">
    <name>pdfi1</name>
</geneLocation>
<evidence type="ECO:0000313" key="2">
    <source>
        <dbReference type="EMBL" id="ASN82577.1"/>
    </source>
</evidence>
<dbReference type="PRINTS" id="PR00038">
    <property type="entry name" value="HTHLUXR"/>
</dbReference>
<dbReference type="Pfam" id="PF13424">
    <property type="entry name" value="TPR_12"/>
    <property type="match status" value="1"/>
</dbReference>